<dbReference type="SUPFAM" id="SSF55797">
    <property type="entry name" value="PR-1-like"/>
    <property type="match status" value="1"/>
</dbReference>
<evidence type="ECO:0000313" key="2">
    <source>
        <dbReference type="WBParaSite" id="MCU_012840-RA"/>
    </source>
</evidence>
<proteinExistence type="predicted"/>
<feature type="compositionally biased region" description="Polar residues" evidence="1">
    <location>
        <begin position="73"/>
        <end position="98"/>
    </location>
</feature>
<dbReference type="WBParaSite" id="MCU_012840-RA">
    <property type="protein sequence ID" value="MCU_012840-RA"/>
    <property type="gene ID" value="MCU_012840"/>
</dbReference>
<sequence>STQVGCAAKQCSHKAGVVQSRYVLACFYKPGQILLKTRPYESGAPCSKCSDGFECHKNQCRKIVPPTTGTPPALSSTTSKSDISTPGTTMAANQPTKPRQIICSSSQHKHVICKTSRRNHTTCVTSHHIRYNCSNYPHRPIDKFISNASHEIGH</sequence>
<protein>
    <submittedName>
        <fullName evidence="2">SCP domain-containing protein</fullName>
    </submittedName>
</protein>
<dbReference type="AlphaFoldDB" id="A0A5K3FYS7"/>
<dbReference type="InterPro" id="IPR035940">
    <property type="entry name" value="CAP_sf"/>
</dbReference>
<evidence type="ECO:0000256" key="1">
    <source>
        <dbReference type="SAM" id="MobiDB-lite"/>
    </source>
</evidence>
<organism evidence="2">
    <name type="scientific">Mesocestoides corti</name>
    <name type="common">Flatworm</name>
    <dbReference type="NCBI Taxonomy" id="53468"/>
    <lineage>
        <taxon>Eukaryota</taxon>
        <taxon>Metazoa</taxon>
        <taxon>Spiralia</taxon>
        <taxon>Lophotrochozoa</taxon>
        <taxon>Platyhelminthes</taxon>
        <taxon>Cestoda</taxon>
        <taxon>Eucestoda</taxon>
        <taxon>Cyclophyllidea</taxon>
        <taxon>Mesocestoididae</taxon>
        <taxon>Mesocestoides</taxon>
    </lineage>
</organism>
<name>A0A5K3FYS7_MESCO</name>
<accession>A0A5K3FYS7</accession>
<feature type="region of interest" description="Disordered" evidence="1">
    <location>
        <begin position="66"/>
        <end position="98"/>
    </location>
</feature>
<reference evidence="2" key="1">
    <citation type="submission" date="2019-11" db="UniProtKB">
        <authorList>
            <consortium name="WormBaseParasite"/>
        </authorList>
    </citation>
    <scope>IDENTIFICATION</scope>
</reference>
<dbReference type="Gene3D" id="3.40.33.10">
    <property type="entry name" value="CAP"/>
    <property type="match status" value="1"/>
</dbReference>